<evidence type="ECO:0000259" key="12">
    <source>
        <dbReference type="PROSITE" id="PS50106"/>
    </source>
</evidence>
<dbReference type="EMBL" id="JPRO01000001">
    <property type="protein sequence ID" value="KFF09400.1"/>
    <property type="molecule type" value="Genomic_DNA"/>
</dbReference>
<dbReference type="InterPro" id="IPR008915">
    <property type="entry name" value="Peptidase_M50"/>
</dbReference>
<evidence type="ECO:0000313" key="13">
    <source>
        <dbReference type="EMBL" id="KFF09400.1"/>
    </source>
</evidence>
<dbReference type="EC" id="3.4.24.-" evidence="11"/>
<dbReference type="NCBIfam" id="TIGR00054">
    <property type="entry name" value="RIP metalloprotease RseP"/>
    <property type="match status" value="1"/>
</dbReference>
<protein>
    <recommendedName>
        <fullName evidence="11">Zinc metalloprotease</fullName>
        <ecNumber evidence="11">3.4.24.-</ecNumber>
    </recommendedName>
</protein>
<dbReference type="Pfam" id="PF02163">
    <property type="entry name" value="Peptidase_M50"/>
    <property type="match status" value="2"/>
</dbReference>
<dbReference type="SUPFAM" id="SSF50156">
    <property type="entry name" value="PDZ domain-like"/>
    <property type="match status" value="2"/>
</dbReference>
<feature type="transmembrane region" description="Helical" evidence="11">
    <location>
        <begin position="148"/>
        <end position="172"/>
    </location>
</feature>
<dbReference type="InterPro" id="IPR004387">
    <property type="entry name" value="Pept_M50_Zn"/>
</dbReference>
<comment type="similarity">
    <text evidence="3 11">Belongs to the peptidase M50B family.</text>
</comment>
<evidence type="ECO:0000256" key="9">
    <source>
        <dbReference type="ARBA" id="ARBA00023049"/>
    </source>
</evidence>
<dbReference type="RefSeq" id="WP_034701243.1">
    <property type="nucleotide sequence ID" value="NZ_JPRO01000001.1"/>
</dbReference>
<comment type="cofactor">
    <cofactor evidence="1 11">
        <name>Zn(2+)</name>
        <dbReference type="ChEBI" id="CHEBI:29105"/>
    </cofactor>
</comment>
<evidence type="ECO:0000256" key="2">
    <source>
        <dbReference type="ARBA" id="ARBA00004141"/>
    </source>
</evidence>
<sequence>MELAIKIFQFILSISILVVLHELGHFLPAKWFKTRAEKFFLFFDPWFSIFSMKKINGKWQYKFLSKNLPDTETIVVDGKEKEVPIDISQLSDSDWRKHPEQTKYGIGWLPFGGYVKIAGMIDESMDKEQMKKPAQPWEFRSKPAWQRLIIMLGGVTVNFFLAWIIFGCLSYFNGETSFDTTKVETPMHYTNVAKAMGFEDGDKILKVDGKVQNNLDKLSLDILLSDQVTVLRKGKEVTFNTNDDGKALAFKDENPRAFLTPRYAPVIDTIVNPKTAEAGLKIGDKVISVNGQKINYYDELQNVVIKNAGKAINMEVLRAGALQPLSLEVSKEGTLGIASYKQLEKFANTQHFTFVQSVGRGFTRSIESLTYQVKQFKLVFNKKVQGYKKVGGPLAIIKNMPVERSKDGAVSVNWSLFWSFTAMFSVWLAFLNLIPIPGLDGGHVLFTLWEVITGKPVPQKVLENAQMIGVIFLLGLMLLIFGSDIFKALTGSL</sequence>
<organism evidence="13 14">
    <name type="scientific">Chryseobacterium luteum</name>
    <dbReference type="NCBI Taxonomy" id="421531"/>
    <lineage>
        <taxon>Bacteria</taxon>
        <taxon>Pseudomonadati</taxon>
        <taxon>Bacteroidota</taxon>
        <taxon>Flavobacteriia</taxon>
        <taxon>Flavobacteriales</taxon>
        <taxon>Weeksellaceae</taxon>
        <taxon>Chryseobacterium group</taxon>
        <taxon>Chryseobacterium</taxon>
    </lineage>
</organism>
<proteinExistence type="inferred from homology"/>
<dbReference type="PANTHER" id="PTHR42837">
    <property type="entry name" value="REGULATOR OF SIGMA-E PROTEASE RSEP"/>
    <property type="match status" value="1"/>
</dbReference>
<keyword evidence="10 11" id="KW-0472">Membrane</keyword>
<dbReference type="InterPro" id="IPR001478">
    <property type="entry name" value="PDZ"/>
</dbReference>
<dbReference type="GO" id="GO:0016020">
    <property type="term" value="C:membrane"/>
    <property type="evidence" value="ECO:0007669"/>
    <property type="project" value="UniProtKB-SubCell"/>
</dbReference>
<comment type="caution">
    <text evidence="13">The sequence shown here is derived from an EMBL/GenBank/DDBJ whole genome shotgun (WGS) entry which is preliminary data.</text>
</comment>
<dbReference type="STRING" id="421531.IX38_02590"/>
<dbReference type="GO" id="GO:0004222">
    <property type="term" value="F:metalloendopeptidase activity"/>
    <property type="evidence" value="ECO:0007669"/>
    <property type="project" value="InterPro"/>
</dbReference>
<name>A0A085ZY86_9FLAO</name>
<feature type="transmembrane region" description="Helical" evidence="11">
    <location>
        <begin position="414"/>
        <end position="434"/>
    </location>
</feature>
<evidence type="ECO:0000256" key="3">
    <source>
        <dbReference type="ARBA" id="ARBA00007931"/>
    </source>
</evidence>
<evidence type="ECO:0000313" key="14">
    <source>
        <dbReference type="Proteomes" id="UP000028703"/>
    </source>
</evidence>
<comment type="subcellular location">
    <subcellularLocation>
        <location evidence="2">Membrane</location>
        <topology evidence="2">Multi-pass membrane protein</topology>
    </subcellularLocation>
</comment>
<dbReference type="Proteomes" id="UP000028703">
    <property type="component" value="Unassembled WGS sequence"/>
</dbReference>
<evidence type="ECO:0000256" key="10">
    <source>
        <dbReference type="ARBA" id="ARBA00023136"/>
    </source>
</evidence>
<evidence type="ECO:0000256" key="11">
    <source>
        <dbReference type="RuleBase" id="RU362031"/>
    </source>
</evidence>
<keyword evidence="14" id="KW-1185">Reference proteome</keyword>
<feature type="domain" description="PDZ" evidence="12">
    <location>
        <begin position="236"/>
        <end position="320"/>
    </location>
</feature>
<evidence type="ECO:0000256" key="4">
    <source>
        <dbReference type="ARBA" id="ARBA00022670"/>
    </source>
</evidence>
<dbReference type="AlphaFoldDB" id="A0A085ZY86"/>
<keyword evidence="7 11" id="KW-0862">Zinc</keyword>
<keyword evidence="5 11" id="KW-0812">Transmembrane</keyword>
<evidence type="ECO:0000256" key="6">
    <source>
        <dbReference type="ARBA" id="ARBA00022801"/>
    </source>
</evidence>
<keyword evidence="11" id="KW-0479">Metal-binding</keyword>
<dbReference type="OrthoDB" id="9782003at2"/>
<keyword evidence="8 11" id="KW-1133">Transmembrane helix</keyword>
<dbReference type="PANTHER" id="PTHR42837:SF2">
    <property type="entry name" value="MEMBRANE METALLOPROTEASE ARASP2, CHLOROPLASTIC-RELATED"/>
    <property type="match status" value="1"/>
</dbReference>
<dbReference type="PROSITE" id="PS50106">
    <property type="entry name" value="PDZ"/>
    <property type="match status" value="1"/>
</dbReference>
<accession>A0A085ZY86</accession>
<feature type="transmembrane region" description="Helical" evidence="11">
    <location>
        <begin position="7"/>
        <end position="27"/>
    </location>
</feature>
<dbReference type="CDD" id="cd06163">
    <property type="entry name" value="S2P-M50_PDZ_RseP-like"/>
    <property type="match status" value="2"/>
</dbReference>
<evidence type="ECO:0000256" key="1">
    <source>
        <dbReference type="ARBA" id="ARBA00001947"/>
    </source>
</evidence>
<dbReference type="GO" id="GO:0006508">
    <property type="term" value="P:proteolysis"/>
    <property type="evidence" value="ECO:0007669"/>
    <property type="project" value="UniProtKB-KW"/>
</dbReference>
<dbReference type="eggNOG" id="COG0750">
    <property type="taxonomic scope" value="Bacteria"/>
</dbReference>
<dbReference type="GO" id="GO:0046872">
    <property type="term" value="F:metal ion binding"/>
    <property type="evidence" value="ECO:0007669"/>
    <property type="project" value="UniProtKB-KW"/>
</dbReference>
<evidence type="ECO:0000256" key="5">
    <source>
        <dbReference type="ARBA" id="ARBA00022692"/>
    </source>
</evidence>
<gene>
    <name evidence="13" type="ORF">IX38_02590</name>
</gene>
<evidence type="ECO:0000256" key="7">
    <source>
        <dbReference type="ARBA" id="ARBA00022833"/>
    </source>
</evidence>
<keyword evidence="6 11" id="KW-0378">Hydrolase</keyword>
<evidence type="ECO:0000256" key="8">
    <source>
        <dbReference type="ARBA" id="ARBA00022989"/>
    </source>
</evidence>
<keyword evidence="4 13" id="KW-0645">Protease</keyword>
<reference evidence="13 14" key="1">
    <citation type="submission" date="2014-07" db="EMBL/GenBank/DDBJ databases">
        <title>Genome of Chryseobacterium luteum DSM 18605.</title>
        <authorList>
            <person name="Stropko S.J."/>
            <person name="Pipes S.E."/>
            <person name="Newman J.D."/>
        </authorList>
    </citation>
    <scope>NUCLEOTIDE SEQUENCE [LARGE SCALE GENOMIC DNA]</scope>
    <source>
        <strain evidence="13 14">DSM 18605</strain>
    </source>
</reference>
<dbReference type="InterPro" id="IPR036034">
    <property type="entry name" value="PDZ_sf"/>
</dbReference>
<dbReference type="Gene3D" id="2.30.42.10">
    <property type="match status" value="1"/>
</dbReference>
<feature type="transmembrane region" description="Helical" evidence="11">
    <location>
        <begin position="467"/>
        <end position="486"/>
    </location>
</feature>
<keyword evidence="9 11" id="KW-0482">Metalloprotease</keyword>